<sequence>MMNFCLFNFFNDVKRHPLLSSARSDCGVAVVCVRGKFEICCSNDFVVGVTTVIGSPSATRTIGSLNLGSSSSSRVTIPRVNSLSAAARASLASPLFSSCSASHVVRYGFLIFGVTRRYWRVGRQAEQLHSTQRLTLDDMTVSFRHCLGSFILWCHFSFLPFQSETKKDVIFRSRFYHHFLPISLPISSRWISFLFLSLSSNLHIFFCRYSRYLFLSRSSRTTEFYLQF</sequence>
<name>A0A812CDK2_ACAPH</name>
<accession>A0A812CDK2</accession>
<dbReference type="Proteomes" id="UP000597762">
    <property type="component" value="Unassembled WGS sequence"/>
</dbReference>
<reference evidence="1" key="1">
    <citation type="submission" date="2021-01" db="EMBL/GenBank/DDBJ databases">
        <authorList>
            <person name="Li R."/>
            <person name="Bekaert M."/>
        </authorList>
    </citation>
    <scope>NUCLEOTIDE SEQUENCE</scope>
    <source>
        <strain evidence="1">Farmed</strain>
    </source>
</reference>
<dbReference type="EMBL" id="CAHIKZ030001496">
    <property type="protein sequence ID" value="CAE1265917.1"/>
    <property type="molecule type" value="Genomic_DNA"/>
</dbReference>
<organism evidence="1 2">
    <name type="scientific">Acanthosepion pharaonis</name>
    <name type="common">Pharaoh cuttlefish</name>
    <name type="synonym">Sepia pharaonis</name>
    <dbReference type="NCBI Taxonomy" id="158019"/>
    <lineage>
        <taxon>Eukaryota</taxon>
        <taxon>Metazoa</taxon>
        <taxon>Spiralia</taxon>
        <taxon>Lophotrochozoa</taxon>
        <taxon>Mollusca</taxon>
        <taxon>Cephalopoda</taxon>
        <taxon>Coleoidea</taxon>
        <taxon>Decapodiformes</taxon>
        <taxon>Sepiida</taxon>
        <taxon>Sepiina</taxon>
        <taxon>Sepiidae</taxon>
        <taxon>Acanthosepion</taxon>
    </lineage>
</organism>
<proteinExistence type="predicted"/>
<keyword evidence="2" id="KW-1185">Reference proteome</keyword>
<comment type="caution">
    <text evidence="1">The sequence shown here is derived from an EMBL/GenBank/DDBJ whole genome shotgun (WGS) entry which is preliminary data.</text>
</comment>
<evidence type="ECO:0000313" key="1">
    <source>
        <dbReference type="EMBL" id="CAE1265917.1"/>
    </source>
</evidence>
<gene>
    <name evidence="1" type="ORF">SPHA_34941</name>
</gene>
<dbReference type="AlphaFoldDB" id="A0A812CDK2"/>
<evidence type="ECO:0000313" key="2">
    <source>
        <dbReference type="Proteomes" id="UP000597762"/>
    </source>
</evidence>
<protein>
    <submittedName>
        <fullName evidence="1">Uncharacterized protein</fullName>
    </submittedName>
</protein>